<accession>A0ACB9RTJ7</accession>
<organism evidence="1 2">
    <name type="scientific">Melastoma candidum</name>
    <dbReference type="NCBI Taxonomy" id="119954"/>
    <lineage>
        <taxon>Eukaryota</taxon>
        <taxon>Viridiplantae</taxon>
        <taxon>Streptophyta</taxon>
        <taxon>Embryophyta</taxon>
        <taxon>Tracheophyta</taxon>
        <taxon>Spermatophyta</taxon>
        <taxon>Magnoliopsida</taxon>
        <taxon>eudicotyledons</taxon>
        <taxon>Gunneridae</taxon>
        <taxon>Pentapetalae</taxon>
        <taxon>rosids</taxon>
        <taxon>malvids</taxon>
        <taxon>Myrtales</taxon>
        <taxon>Melastomataceae</taxon>
        <taxon>Melastomatoideae</taxon>
        <taxon>Melastomateae</taxon>
        <taxon>Melastoma</taxon>
    </lineage>
</organism>
<dbReference type="Proteomes" id="UP001057402">
    <property type="component" value="Chromosome 3"/>
</dbReference>
<dbReference type="EMBL" id="CM042882">
    <property type="protein sequence ID" value="KAI4379267.1"/>
    <property type="molecule type" value="Genomic_DNA"/>
</dbReference>
<reference evidence="2" key="1">
    <citation type="journal article" date="2023" name="Front. Plant Sci.">
        <title>Chromosomal-level genome assembly of Melastoma candidum provides insights into trichome evolution.</title>
        <authorList>
            <person name="Zhong Y."/>
            <person name="Wu W."/>
            <person name="Sun C."/>
            <person name="Zou P."/>
            <person name="Liu Y."/>
            <person name="Dai S."/>
            <person name="Zhou R."/>
        </authorList>
    </citation>
    <scope>NUCLEOTIDE SEQUENCE [LARGE SCALE GENOMIC DNA]</scope>
</reference>
<proteinExistence type="predicted"/>
<evidence type="ECO:0000313" key="2">
    <source>
        <dbReference type="Proteomes" id="UP001057402"/>
    </source>
</evidence>
<evidence type="ECO:0000313" key="1">
    <source>
        <dbReference type="EMBL" id="KAI4379267.1"/>
    </source>
</evidence>
<name>A0ACB9RTJ7_9MYRT</name>
<protein>
    <submittedName>
        <fullName evidence="1">Uncharacterized protein</fullName>
    </submittedName>
</protein>
<comment type="caution">
    <text evidence="1">The sequence shown here is derived from an EMBL/GenBank/DDBJ whole genome shotgun (WGS) entry which is preliminary data.</text>
</comment>
<gene>
    <name evidence="1" type="ORF">MLD38_005587</name>
</gene>
<keyword evidence="2" id="KW-1185">Reference proteome</keyword>
<sequence length="681" mass="77800">MERGVLDGDPRAFEDCTGGVKEADGSLTKFEAQKGATVPEESEVHGTEFGGRREFDEPCVGMEFETYEDAYNYYSCYGREAGFRVRVKNSWFKRNSREKYGAVLCCSSQGFKRVKDVTRHRRETRTGCPAMIRVRLVESKRWRVLEAVLEHNHLLGGKSHKTFKKAGAASKRKMQMADVNADARTVKLYRALVMDAMGNNGSPSSGDRGPRNVSELPNIVNFRKGDAQAIYNFFCRMQLMNPNFFYLMDVSGDGYLRNIFWADARSRAAYVHFGDVVYFDNTCLSGKFEIPLATFIGMNHHGQSVLLGCALLAGEAMQSYSWAFKAWTSCISGNAPQTIISDQCKVLQSSISKAFPHTLHRFGLSHIMRRVPEKIGGLDNYDAIRRALMKVVHESMKVSEFETAWELMVHRFGVGDHEWLVSLYEDRACWVPAYLKDTFFAGMAAARPGETVNFFFEKYVHKQTPLKEFLDKYELALQKQHREESLADVESRSSVSYELKTRCSFEQQLSKVYTKNIFTKFQFEVEEMYSCFSTTQLYVDGPLVVFVVRERVTGEGNRQEIKDYEVLFNRSEEEVRCICSCFNFYGYLCRHALCVLNYNGVEEIPAKYILPRWRKDFKQLSSPDRGFHNTGSEDGAGRFGRLFRSALQIVEGGSISLEHYKVALQALGDCLNRVQRETVKL</sequence>